<dbReference type="OrthoDB" id="1393670at2759"/>
<dbReference type="PANTHER" id="PTHR44252">
    <property type="entry name" value="D-ERYTHRULOSE REDUCTASE"/>
    <property type="match status" value="1"/>
</dbReference>
<comment type="similarity">
    <text evidence="1 5">Belongs to the short-chain dehydrogenases/reductases (SDR) family.</text>
</comment>
<evidence type="ECO:0000256" key="4">
    <source>
        <dbReference type="ARBA" id="ARBA00023002"/>
    </source>
</evidence>
<dbReference type="InterPro" id="IPR002347">
    <property type="entry name" value="SDR_fam"/>
</dbReference>
<keyword evidence="3" id="KW-0521">NADP</keyword>
<comment type="subunit">
    <text evidence="2">Homotetramer.</text>
</comment>
<evidence type="ECO:0000256" key="3">
    <source>
        <dbReference type="ARBA" id="ARBA00022857"/>
    </source>
</evidence>
<dbReference type="PRINTS" id="PR00081">
    <property type="entry name" value="GDHRDH"/>
</dbReference>
<dbReference type="AlphaFoldDB" id="A0A7R8W5G8"/>
<dbReference type="EMBL" id="OB660106">
    <property type="protein sequence ID" value="CAD7222803.1"/>
    <property type="molecule type" value="Genomic_DNA"/>
</dbReference>
<dbReference type="GO" id="GO:0050038">
    <property type="term" value="F:L-xylulose reductase (NADPH) activity"/>
    <property type="evidence" value="ECO:0007669"/>
    <property type="project" value="TreeGrafter"/>
</dbReference>
<dbReference type="InterPro" id="IPR051737">
    <property type="entry name" value="L-xylulose/Carbonyl_redctase"/>
</dbReference>
<dbReference type="PANTHER" id="PTHR44252:SF3">
    <property type="entry name" value="D-ERYTHRULOSE REDUCTASE-RELATED"/>
    <property type="match status" value="1"/>
</dbReference>
<accession>A0A7R8W5G8</accession>
<dbReference type="GO" id="GO:0004090">
    <property type="term" value="F:carbonyl reductase (NADPH) activity"/>
    <property type="evidence" value="ECO:0007669"/>
    <property type="project" value="TreeGrafter"/>
</dbReference>
<evidence type="ECO:0000313" key="6">
    <source>
        <dbReference type="EMBL" id="CAD7222803.1"/>
    </source>
</evidence>
<dbReference type="SUPFAM" id="SSF51735">
    <property type="entry name" value="NAD(P)-binding Rossmann-fold domains"/>
    <property type="match status" value="1"/>
</dbReference>
<protein>
    <submittedName>
        <fullName evidence="6">Uncharacterized protein</fullName>
    </submittedName>
</protein>
<dbReference type="GO" id="GO:0006006">
    <property type="term" value="P:glucose metabolic process"/>
    <property type="evidence" value="ECO:0007669"/>
    <property type="project" value="TreeGrafter"/>
</dbReference>
<proteinExistence type="inferred from homology"/>
<dbReference type="GO" id="GO:0005997">
    <property type="term" value="P:xylulose metabolic process"/>
    <property type="evidence" value="ECO:0007669"/>
    <property type="project" value="TreeGrafter"/>
</dbReference>
<evidence type="ECO:0000256" key="2">
    <source>
        <dbReference type="ARBA" id="ARBA00011881"/>
    </source>
</evidence>
<dbReference type="Gene3D" id="3.40.50.720">
    <property type="entry name" value="NAD(P)-binding Rossmann-like Domain"/>
    <property type="match status" value="1"/>
</dbReference>
<name>A0A7R8W5G8_9CRUS</name>
<gene>
    <name evidence="6" type="ORF">CTOB1V02_LOCUS800</name>
</gene>
<dbReference type="PROSITE" id="PS00061">
    <property type="entry name" value="ADH_SHORT"/>
    <property type="match status" value="1"/>
</dbReference>
<dbReference type="FunFam" id="3.40.50.720:FF:000084">
    <property type="entry name" value="Short-chain dehydrogenase reductase"/>
    <property type="match status" value="1"/>
</dbReference>
<dbReference type="InterPro" id="IPR036291">
    <property type="entry name" value="NAD(P)-bd_dom_sf"/>
</dbReference>
<reference evidence="6" key="1">
    <citation type="submission" date="2020-11" db="EMBL/GenBank/DDBJ databases">
        <authorList>
            <person name="Tran Van P."/>
        </authorList>
    </citation>
    <scope>NUCLEOTIDE SEQUENCE</scope>
</reference>
<evidence type="ECO:0000256" key="5">
    <source>
        <dbReference type="RuleBase" id="RU000363"/>
    </source>
</evidence>
<keyword evidence="4" id="KW-0560">Oxidoreductase</keyword>
<dbReference type="PRINTS" id="PR00080">
    <property type="entry name" value="SDRFAMILY"/>
</dbReference>
<sequence length="259" mass="28468">MSSSSASEKEDFQSLKDKRILVTGAGRGIGRALVKRLYGIGAQVIALSKTKDFLESLKSECPDIQIVQQDLSNWNETRERVEWRPLESLPSVDGLVNNAGISILEPFLEVKEETFDKLMNVNVKAVLNVSQIIATRMIKDGKEGSIVNISSIGGIHPRRNHFSYNTSKAALDMMTKVMALELGPHKIRTNSLNPGITMTDMGKMAWSDPEKVDPELQRTPLKRFAEVEEVVDGICFLLSPSSAIINGACIVQDGGRILG</sequence>
<evidence type="ECO:0000256" key="1">
    <source>
        <dbReference type="ARBA" id="ARBA00006484"/>
    </source>
</evidence>
<organism evidence="6">
    <name type="scientific">Cyprideis torosa</name>
    <dbReference type="NCBI Taxonomy" id="163714"/>
    <lineage>
        <taxon>Eukaryota</taxon>
        <taxon>Metazoa</taxon>
        <taxon>Ecdysozoa</taxon>
        <taxon>Arthropoda</taxon>
        <taxon>Crustacea</taxon>
        <taxon>Oligostraca</taxon>
        <taxon>Ostracoda</taxon>
        <taxon>Podocopa</taxon>
        <taxon>Podocopida</taxon>
        <taxon>Cytherocopina</taxon>
        <taxon>Cytheroidea</taxon>
        <taxon>Cytherideidae</taxon>
        <taxon>Cyprideis</taxon>
    </lineage>
</organism>
<dbReference type="InterPro" id="IPR020904">
    <property type="entry name" value="Sc_DH/Rdtase_CS"/>
</dbReference>
<dbReference type="Pfam" id="PF00106">
    <property type="entry name" value="adh_short"/>
    <property type="match status" value="1"/>
</dbReference>